<feature type="transmembrane region" description="Helical" evidence="1">
    <location>
        <begin position="145"/>
        <end position="162"/>
    </location>
</feature>
<gene>
    <name evidence="2" type="ORF">FRIFI_0953</name>
</gene>
<feature type="transmembrane region" description="Helical" evidence="1">
    <location>
        <begin position="168"/>
        <end position="192"/>
    </location>
</feature>
<evidence type="ECO:0000256" key="1">
    <source>
        <dbReference type="SAM" id="Phobius"/>
    </source>
</evidence>
<dbReference type="RefSeq" id="WP_166505146.1">
    <property type="nucleotide sequence ID" value="NZ_LN650648.1"/>
</dbReference>
<dbReference type="Proteomes" id="UP000245695">
    <property type="component" value="Chromosome 1"/>
</dbReference>
<keyword evidence="1" id="KW-0472">Membrane</keyword>
<name>A0A2P2BQ76_9FIRM</name>
<keyword evidence="1" id="KW-1133">Transmembrane helix</keyword>
<keyword evidence="3" id="KW-1185">Reference proteome</keyword>
<accession>A0A2P2BQ76</accession>
<protein>
    <submittedName>
        <fullName evidence="2">PF11193 protein</fullName>
    </submittedName>
</protein>
<dbReference type="Pfam" id="PF11193">
    <property type="entry name" value="DUF2812"/>
    <property type="match status" value="1"/>
</dbReference>
<dbReference type="InterPro" id="IPR021359">
    <property type="entry name" value="DUF2812"/>
</dbReference>
<evidence type="ECO:0000313" key="3">
    <source>
        <dbReference type="Proteomes" id="UP000245695"/>
    </source>
</evidence>
<sequence>MKKIVFKYFFDFLEGQEKWLNKMAKHGYRLVKVGKLTYEFEKCNPSEYIYCVEFVADKSNSEIKKYKNFLENDIGYKSFIKNININWSFGKMKFRPWSNGGKIATSPGSFNKELLILEKQNDGMDFNLHTSNDDLIKYLTPIRNMYLFTTILLAIITFVSKYKASNHLLLNTLLWGLILITLFLGIQTVKYFNLVKKYKKDKKLYE</sequence>
<reference evidence="2 3" key="1">
    <citation type="submission" date="2014-09" db="EMBL/GenBank/DDBJ databases">
        <authorList>
            <person name="Hornung B.V."/>
        </authorList>
    </citation>
    <scope>NUCLEOTIDE SEQUENCE [LARGE SCALE GENOMIC DNA]</scope>
    <source>
        <strain evidence="2 3">FRIFI</strain>
    </source>
</reference>
<dbReference type="AlphaFoldDB" id="A0A2P2BQ76"/>
<dbReference type="EMBL" id="LN650648">
    <property type="protein sequence ID" value="CEI72493.1"/>
    <property type="molecule type" value="Genomic_DNA"/>
</dbReference>
<keyword evidence="1" id="KW-0812">Transmembrane</keyword>
<proteinExistence type="predicted"/>
<organism evidence="2 3">
    <name type="scientific">Romboutsia hominis</name>
    <dbReference type="NCBI Taxonomy" id="1507512"/>
    <lineage>
        <taxon>Bacteria</taxon>
        <taxon>Bacillati</taxon>
        <taxon>Bacillota</taxon>
        <taxon>Clostridia</taxon>
        <taxon>Peptostreptococcales</taxon>
        <taxon>Peptostreptococcaceae</taxon>
        <taxon>Romboutsia</taxon>
    </lineage>
</organism>
<evidence type="ECO:0000313" key="2">
    <source>
        <dbReference type="EMBL" id="CEI72493.1"/>
    </source>
</evidence>
<dbReference type="KEGG" id="rhom:FRIFI_0953"/>